<organism evidence="1 2">
    <name type="scientific">Cichorium intybus</name>
    <name type="common">Chicory</name>
    <dbReference type="NCBI Taxonomy" id="13427"/>
    <lineage>
        <taxon>Eukaryota</taxon>
        <taxon>Viridiplantae</taxon>
        <taxon>Streptophyta</taxon>
        <taxon>Embryophyta</taxon>
        <taxon>Tracheophyta</taxon>
        <taxon>Spermatophyta</taxon>
        <taxon>Magnoliopsida</taxon>
        <taxon>eudicotyledons</taxon>
        <taxon>Gunneridae</taxon>
        <taxon>Pentapetalae</taxon>
        <taxon>asterids</taxon>
        <taxon>campanulids</taxon>
        <taxon>Asterales</taxon>
        <taxon>Asteraceae</taxon>
        <taxon>Cichorioideae</taxon>
        <taxon>Cichorieae</taxon>
        <taxon>Cichoriinae</taxon>
        <taxon>Cichorium</taxon>
    </lineage>
</organism>
<dbReference type="Proteomes" id="UP001055811">
    <property type="component" value="Linkage Group LG06"/>
</dbReference>
<name>A0ACB9BF43_CICIN</name>
<dbReference type="EMBL" id="CM042014">
    <property type="protein sequence ID" value="KAI3721117.1"/>
    <property type="molecule type" value="Genomic_DNA"/>
</dbReference>
<evidence type="ECO:0000313" key="1">
    <source>
        <dbReference type="EMBL" id="KAI3721117.1"/>
    </source>
</evidence>
<accession>A0ACB9BF43</accession>
<evidence type="ECO:0000313" key="2">
    <source>
        <dbReference type="Proteomes" id="UP001055811"/>
    </source>
</evidence>
<reference evidence="2" key="1">
    <citation type="journal article" date="2022" name="Mol. Ecol. Resour.">
        <title>The genomes of chicory, endive, great burdock and yacon provide insights into Asteraceae palaeo-polyploidization history and plant inulin production.</title>
        <authorList>
            <person name="Fan W."/>
            <person name="Wang S."/>
            <person name="Wang H."/>
            <person name="Wang A."/>
            <person name="Jiang F."/>
            <person name="Liu H."/>
            <person name="Zhao H."/>
            <person name="Xu D."/>
            <person name="Zhang Y."/>
        </authorList>
    </citation>
    <scope>NUCLEOTIDE SEQUENCE [LARGE SCALE GENOMIC DNA]</scope>
    <source>
        <strain evidence="2">cv. Punajuju</strain>
    </source>
</reference>
<gene>
    <name evidence="1" type="ORF">L2E82_32121</name>
</gene>
<proteinExistence type="predicted"/>
<reference evidence="1 2" key="2">
    <citation type="journal article" date="2022" name="Mol. Ecol. Resour.">
        <title>The genomes of chicory, endive, great burdock and yacon provide insights into Asteraceae paleo-polyploidization history and plant inulin production.</title>
        <authorList>
            <person name="Fan W."/>
            <person name="Wang S."/>
            <person name="Wang H."/>
            <person name="Wang A."/>
            <person name="Jiang F."/>
            <person name="Liu H."/>
            <person name="Zhao H."/>
            <person name="Xu D."/>
            <person name="Zhang Y."/>
        </authorList>
    </citation>
    <scope>NUCLEOTIDE SEQUENCE [LARGE SCALE GENOMIC DNA]</scope>
    <source>
        <strain evidence="2">cv. Punajuju</strain>
        <tissue evidence="1">Leaves</tissue>
    </source>
</reference>
<protein>
    <submittedName>
        <fullName evidence="1">Uncharacterized protein</fullName>
    </submittedName>
</protein>
<sequence>MCFSFFLKVVLIVLDILITSGLVVSNADQIALHAIKSKITHDPHGVMKSWNDSHPFCRWQGVTCGRRHQRVTSLNLPDMGLVGTLSPYVGNLSFLGYIILDNNQLYGNIPPEVGHLFRLRVLSIPNNSFTNQIPTNISSCTKLSYIDFSYNMLHGKIPNRFSSLRMLKVLFLRKNNFTGGIPPSIGNLTSLEQLSLSASPLGGNIPDSFSKLKNLQKLGLGEMGLVGTFPSFLFNITMLELLNFPLNELVGSLPSDLCSSQPHLQRLEFSHNHFSGFLRPSMSNCSELQTFDVSDNDFKGEIPIDFGKLKYLRWLTLGRSIDTVTEGLGGMKSFDSLSNCSNLEVLEFENVPLKMELPYWLGNLTKLRYLVFQSSYISGRLPSSIGNLINLISLYLHGNNLTGSVPKSIGMLRNLEQLYLNDNGFSGIIPGSIGNLSSLTLLEFSRNAFEGAIPSTIGACNSLIQLSLAANNLNGSIPKEVLQLASLSVSLDLSQNNLSGVLPQEIGSLKNLGALDLSENHLSGELPSSFSSCTSLQFLYLSNNFFKGSIPESFSSLKALEYVNISRNNFSGHIPTYFQDFPLEDLDLSYNDFEGEVYAKGVFANASAISLIGNPRLCGGIPELHLPNCRSSNSKRGKKLSLSFVVAISLSSAIVGLGLVSFVSFYYCEKKKKEKSSEPMLIESFEKITYERLFKATEGFSSQNLIGTGSFASVYKGVLDENSLTVAIKVLNLQRRGGSKSFMTECDTLRHTHHRNLVKVITSCSSLYYQGNDFMALVYDFMPNGNLESWLHSSTTIHDMPHDDQSRQLDLLQRISIVKDVAFALDYLHYRCGNVVVHCDLKPSNILLDVDMTAHVGDFGLAKIISLDELPDANKSASSLIRGTVSYAPPEYGLGNEVSTSGDMYSYGILLLEMLTGKLPVDTMFQDSLSLHSYARMALTDRCVLQIVDPLLLNDDVKEACLISLVKIGVQCSSEYPQDRMNIGTVIHELLLGTACS</sequence>
<comment type="caution">
    <text evidence="1">The sequence shown here is derived from an EMBL/GenBank/DDBJ whole genome shotgun (WGS) entry which is preliminary data.</text>
</comment>
<keyword evidence="2" id="KW-1185">Reference proteome</keyword>